<dbReference type="InterPro" id="IPR006009">
    <property type="entry name" value="GlcNAc_MurG"/>
</dbReference>
<keyword evidence="4 10" id="KW-0808">Transferase</keyword>
<feature type="binding site" evidence="10">
    <location>
        <position position="126"/>
    </location>
    <ligand>
        <name>UDP-N-acetyl-alpha-D-glucosamine</name>
        <dbReference type="ChEBI" id="CHEBI:57705"/>
    </ligand>
</feature>
<sequence length="364" mass="38440">MSRPLRVLVMAGGTGGHVYPALAVAQELIGRGHSIDWVGTDRGLEARVVPSAGLPLHTLAVRGVRGKNILHTLWGLAALAWSQLQALALVLRLRPDCVLGMGGYASGPAGLAAWLLRRPLVVHEQNAVAGTTNRLLAPLARRVVAGFAGAFKDRDDVLVLGNPVRADLLAAGEAKSWDYDGSRPMRLLIVGGSLGAKPINDLLPGVIRKLVKDRGDEILEVLHQTGSAQADQVSTAYGRLLKSAVRVQPFIEDMASAYSWADLVICRAGALTVAELAVMGLPALLIPLPHAIDDHQTGNARSLTDRGAGLLLRQSELSAQSLGTTLGSYLDHPQRLAAMAKAARAAALPEATRQVADCCEEVAR</sequence>
<dbReference type="SUPFAM" id="SSF53756">
    <property type="entry name" value="UDP-Glycosyltransferase/glycogen phosphorylase"/>
    <property type="match status" value="1"/>
</dbReference>
<keyword evidence="8 10" id="KW-0131">Cell cycle</keyword>
<evidence type="ECO:0000256" key="5">
    <source>
        <dbReference type="ARBA" id="ARBA00022960"/>
    </source>
</evidence>
<organism evidence="13 14">
    <name type="scientific">Parahaliea maris</name>
    <dbReference type="NCBI Taxonomy" id="2716870"/>
    <lineage>
        <taxon>Bacteria</taxon>
        <taxon>Pseudomonadati</taxon>
        <taxon>Pseudomonadota</taxon>
        <taxon>Gammaproteobacteria</taxon>
        <taxon>Cellvibrionales</taxon>
        <taxon>Halieaceae</taxon>
        <taxon>Parahaliea</taxon>
    </lineage>
</organism>
<evidence type="ECO:0000256" key="4">
    <source>
        <dbReference type="ARBA" id="ARBA00022679"/>
    </source>
</evidence>
<comment type="function">
    <text evidence="10">Cell wall formation. Catalyzes the transfer of a GlcNAc subunit on undecaprenyl-pyrophosphoryl-MurNAc-pentapeptide (lipid intermediate I) to form undecaprenyl-pyrophosphoryl-MurNAc-(pentapeptide)GlcNAc (lipid intermediate II).</text>
</comment>
<reference evidence="13 14" key="1">
    <citation type="submission" date="2019-08" db="EMBL/GenBank/DDBJ databases">
        <title>Parahaliea maris sp. nov., isolated from the surface seawater.</title>
        <authorList>
            <person name="Liu Y."/>
        </authorList>
    </citation>
    <scope>NUCLEOTIDE SEQUENCE [LARGE SCALE GENOMIC DNA]</scope>
    <source>
        <strain evidence="13 14">HSLHS9</strain>
    </source>
</reference>
<dbReference type="Gene3D" id="3.40.50.2000">
    <property type="entry name" value="Glycogen Phosphorylase B"/>
    <property type="match status" value="2"/>
</dbReference>
<evidence type="ECO:0000313" key="13">
    <source>
        <dbReference type="EMBL" id="TXS96330.1"/>
    </source>
</evidence>
<comment type="subcellular location">
    <subcellularLocation>
        <location evidence="10">Cell membrane</location>
        <topology evidence="10">Peripheral membrane protein</topology>
        <orientation evidence="10">Cytoplasmic side</orientation>
    </subcellularLocation>
</comment>
<comment type="catalytic activity">
    <reaction evidence="10">
        <text>di-trans,octa-cis-undecaprenyl diphospho-N-acetyl-alpha-D-muramoyl-L-alanyl-D-glutamyl-meso-2,6-diaminopimeloyl-D-alanyl-D-alanine + UDP-N-acetyl-alpha-D-glucosamine = di-trans,octa-cis-undecaprenyl diphospho-[N-acetyl-alpha-D-glucosaminyl-(1-&gt;4)]-N-acetyl-alpha-D-muramoyl-L-alanyl-D-glutamyl-meso-2,6-diaminopimeloyl-D-alanyl-D-alanine + UDP + H(+)</text>
        <dbReference type="Rhea" id="RHEA:31227"/>
        <dbReference type="ChEBI" id="CHEBI:15378"/>
        <dbReference type="ChEBI" id="CHEBI:57705"/>
        <dbReference type="ChEBI" id="CHEBI:58223"/>
        <dbReference type="ChEBI" id="CHEBI:61387"/>
        <dbReference type="ChEBI" id="CHEBI:61388"/>
        <dbReference type="EC" id="2.4.1.227"/>
    </reaction>
</comment>
<dbReference type="NCBIfam" id="TIGR01133">
    <property type="entry name" value="murG"/>
    <property type="match status" value="1"/>
</dbReference>
<dbReference type="GO" id="GO:0005886">
    <property type="term" value="C:plasma membrane"/>
    <property type="evidence" value="ECO:0007669"/>
    <property type="project" value="UniProtKB-SubCell"/>
</dbReference>
<dbReference type="GO" id="GO:0071555">
    <property type="term" value="P:cell wall organization"/>
    <property type="evidence" value="ECO:0007669"/>
    <property type="project" value="UniProtKB-KW"/>
</dbReference>
<evidence type="ECO:0000256" key="8">
    <source>
        <dbReference type="ARBA" id="ARBA00023306"/>
    </source>
</evidence>
<dbReference type="EC" id="2.4.1.227" evidence="10"/>
<proteinExistence type="inferred from homology"/>
<evidence type="ECO:0000256" key="10">
    <source>
        <dbReference type="HAMAP-Rule" id="MF_00033"/>
    </source>
</evidence>
<name>A0A5C9A9K3_9GAMM</name>
<dbReference type="GO" id="GO:0050511">
    <property type="term" value="F:undecaprenyldiphospho-muramoylpentapeptide beta-N-acetylglucosaminyltransferase activity"/>
    <property type="evidence" value="ECO:0007669"/>
    <property type="project" value="UniProtKB-UniRule"/>
</dbReference>
<dbReference type="RefSeq" id="WP_148066598.1">
    <property type="nucleotide sequence ID" value="NZ_VRZA01000001.1"/>
</dbReference>
<dbReference type="InterPro" id="IPR007235">
    <property type="entry name" value="Glyco_trans_28_C"/>
</dbReference>
<evidence type="ECO:0000313" key="14">
    <source>
        <dbReference type="Proteomes" id="UP000321039"/>
    </source>
</evidence>
<evidence type="ECO:0000256" key="2">
    <source>
        <dbReference type="ARBA" id="ARBA00022618"/>
    </source>
</evidence>
<feature type="binding site" evidence="10">
    <location>
        <begin position="14"/>
        <end position="16"/>
    </location>
    <ligand>
        <name>UDP-N-acetyl-alpha-D-glucosamine</name>
        <dbReference type="ChEBI" id="CHEBI:57705"/>
    </ligand>
</feature>
<feature type="binding site" evidence="10">
    <location>
        <position position="296"/>
    </location>
    <ligand>
        <name>UDP-N-acetyl-alpha-D-glucosamine</name>
        <dbReference type="ChEBI" id="CHEBI:57705"/>
    </ligand>
</feature>
<evidence type="ECO:0000256" key="1">
    <source>
        <dbReference type="ARBA" id="ARBA00022475"/>
    </source>
</evidence>
<evidence type="ECO:0000259" key="11">
    <source>
        <dbReference type="Pfam" id="PF03033"/>
    </source>
</evidence>
<dbReference type="PANTHER" id="PTHR21015">
    <property type="entry name" value="UDP-N-ACETYLGLUCOSAMINE--N-ACETYLMURAMYL-(PENTAPEPTIDE) PYROPHOSPHORYL-UNDECAPRENOL N-ACETYLGLUCOSAMINE TRANSFERASE 1"/>
    <property type="match status" value="1"/>
</dbReference>
<evidence type="ECO:0000256" key="7">
    <source>
        <dbReference type="ARBA" id="ARBA00023136"/>
    </source>
</evidence>
<dbReference type="GO" id="GO:0008360">
    <property type="term" value="P:regulation of cell shape"/>
    <property type="evidence" value="ECO:0007669"/>
    <property type="project" value="UniProtKB-KW"/>
</dbReference>
<feature type="domain" description="Glycosyl transferase family 28 C-terminal" evidence="12">
    <location>
        <begin position="187"/>
        <end position="351"/>
    </location>
</feature>
<dbReference type="UniPathway" id="UPA00219"/>
<keyword evidence="3 10" id="KW-0328">Glycosyltransferase</keyword>
<keyword evidence="2 10" id="KW-0132">Cell division</keyword>
<feature type="binding site" evidence="10">
    <location>
        <position position="251"/>
    </location>
    <ligand>
        <name>UDP-N-acetyl-alpha-D-glucosamine</name>
        <dbReference type="ChEBI" id="CHEBI:57705"/>
    </ligand>
</feature>
<evidence type="ECO:0000256" key="6">
    <source>
        <dbReference type="ARBA" id="ARBA00022984"/>
    </source>
</evidence>
<protein>
    <recommendedName>
        <fullName evidence="10">UDP-N-acetylglucosamine--N-acetylmuramyl-(pentapeptide) pyrophosphoryl-undecaprenol N-acetylglucosamine transferase</fullName>
        <ecNumber evidence="10">2.4.1.227</ecNumber>
    </recommendedName>
    <alternativeName>
        <fullName evidence="10">Undecaprenyl-PP-MurNAc-pentapeptide-UDPGlcNAc GlcNAc transferase</fullName>
    </alternativeName>
</protein>
<comment type="similarity">
    <text evidence="10">Belongs to the glycosyltransferase 28 family. MurG subfamily.</text>
</comment>
<comment type="caution">
    <text evidence="13">The sequence shown here is derived from an EMBL/GenBank/DDBJ whole genome shotgun (WGS) entry which is preliminary data.</text>
</comment>
<keyword evidence="5 10" id="KW-0133">Cell shape</keyword>
<dbReference type="EMBL" id="VRZA01000001">
    <property type="protein sequence ID" value="TXS96330.1"/>
    <property type="molecule type" value="Genomic_DNA"/>
</dbReference>
<keyword evidence="14" id="KW-1185">Reference proteome</keyword>
<dbReference type="PANTHER" id="PTHR21015:SF22">
    <property type="entry name" value="GLYCOSYLTRANSFERASE"/>
    <property type="match status" value="1"/>
</dbReference>
<dbReference type="Pfam" id="PF03033">
    <property type="entry name" value="Glyco_transf_28"/>
    <property type="match status" value="1"/>
</dbReference>
<keyword evidence="9 10" id="KW-0961">Cell wall biogenesis/degradation</keyword>
<dbReference type="HAMAP" id="MF_00033">
    <property type="entry name" value="MurG"/>
    <property type="match status" value="1"/>
</dbReference>
<gene>
    <name evidence="10 13" type="primary">murG</name>
    <name evidence="13" type="ORF">FV139_02195</name>
</gene>
<dbReference type="GO" id="GO:0051991">
    <property type="term" value="F:UDP-N-acetyl-D-glucosamine:N-acetylmuramoyl-L-alanyl-D-glutamyl-meso-2,6-diaminopimelyl-D-alanyl-D-alanine-diphosphoundecaprenol 4-beta-N-acetylglucosaminlytransferase activity"/>
    <property type="evidence" value="ECO:0007669"/>
    <property type="project" value="RHEA"/>
</dbReference>
<keyword evidence="7 10" id="KW-0472">Membrane</keyword>
<dbReference type="AlphaFoldDB" id="A0A5C9A9K3"/>
<keyword evidence="6 10" id="KW-0573">Peptidoglycan synthesis</keyword>
<dbReference type="Proteomes" id="UP000321039">
    <property type="component" value="Unassembled WGS sequence"/>
</dbReference>
<dbReference type="InterPro" id="IPR004276">
    <property type="entry name" value="GlycoTrans_28_N"/>
</dbReference>
<keyword evidence="1 10" id="KW-1003">Cell membrane</keyword>
<comment type="pathway">
    <text evidence="10">Cell wall biogenesis; peptidoglycan biosynthesis.</text>
</comment>
<dbReference type="Pfam" id="PF04101">
    <property type="entry name" value="Glyco_tran_28_C"/>
    <property type="match status" value="1"/>
</dbReference>
<dbReference type="GO" id="GO:0005975">
    <property type="term" value="P:carbohydrate metabolic process"/>
    <property type="evidence" value="ECO:0007669"/>
    <property type="project" value="InterPro"/>
</dbReference>
<evidence type="ECO:0000256" key="3">
    <source>
        <dbReference type="ARBA" id="ARBA00022676"/>
    </source>
</evidence>
<feature type="domain" description="Glycosyltransferase family 28 N-terminal" evidence="11">
    <location>
        <begin position="7"/>
        <end position="143"/>
    </location>
</feature>
<evidence type="ECO:0000256" key="9">
    <source>
        <dbReference type="ARBA" id="ARBA00023316"/>
    </source>
</evidence>
<dbReference type="CDD" id="cd03785">
    <property type="entry name" value="GT28_MurG"/>
    <property type="match status" value="1"/>
</dbReference>
<feature type="binding site" evidence="10">
    <location>
        <position position="193"/>
    </location>
    <ligand>
        <name>UDP-N-acetyl-alpha-D-glucosamine</name>
        <dbReference type="ChEBI" id="CHEBI:57705"/>
    </ligand>
</feature>
<feature type="binding site" evidence="10">
    <location>
        <position position="165"/>
    </location>
    <ligand>
        <name>UDP-N-acetyl-alpha-D-glucosamine</name>
        <dbReference type="ChEBI" id="CHEBI:57705"/>
    </ligand>
</feature>
<dbReference type="GO" id="GO:0051301">
    <property type="term" value="P:cell division"/>
    <property type="evidence" value="ECO:0007669"/>
    <property type="project" value="UniProtKB-KW"/>
</dbReference>
<evidence type="ECO:0000259" key="12">
    <source>
        <dbReference type="Pfam" id="PF04101"/>
    </source>
</evidence>
<feature type="binding site" evidence="10">
    <location>
        <begin position="270"/>
        <end position="275"/>
    </location>
    <ligand>
        <name>UDP-N-acetyl-alpha-D-glucosamine</name>
        <dbReference type="ChEBI" id="CHEBI:57705"/>
    </ligand>
</feature>
<dbReference type="GO" id="GO:0009252">
    <property type="term" value="P:peptidoglycan biosynthetic process"/>
    <property type="evidence" value="ECO:0007669"/>
    <property type="project" value="UniProtKB-UniRule"/>
</dbReference>
<accession>A0A5C9A9K3</accession>